<accession>A0A0N7MPC3</accession>
<sequence>MEKNLPYDEIRRRFIESNDFNEIFDAVEEAIRQRIEDVELYRLLFWNNSLSAEAIAMFGEKIANEFPAIAYDVYMWLASVFETVFSKYDNYEGALKFYKKASQIKPQEIDPYLDAADCYDPDLNIPPAESLIEFLLEGLKHVRTSKPIYQRLCALHKAIGNEEMARYYEQKIKEI</sequence>
<dbReference type="EMBL" id="FAOP01000006">
    <property type="protein sequence ID" value="CUU06613.1"/>
    <property type="molecule type" value="Genomic_DNA"/>
</dbReference>
<dbReference type="AlphaFoldDB" id="A0A0P1M741"/>
<dbReference type="EMBL" id="CZVI01000009">
    <property type="protein sequence ID" value="CUS85436.1"/>
    <property type="molecule type" value="Genomic_DNA"/>
</dbReference>
<accession>A0A0P1M741</accession>
<name>A0A0P1M741_9BACT</name>
<dbReference type="OrthoDB" id="9806047at2"/>
<dbReference type="STRING" id="1633631.GCA_001442925_01548"/>
<accession>A0A0P1LU02</accession>
<accession>A0A0N7MSN7</accession>
<evidence type="ECO:0000313" key="1">
    <source>
        <dbReference type="EMBL" id="CUS85436.1"/>
    </source>
</evidence>
<accession>A0A0N7MYR0</accession>
<reference evidence="1 4" key="2">
    <citation type="submission" date="2015-11" db="EMBL/GenBank/DDBJ databases">
        <authorList>
            <person name="Varghese N."/>
        </authorList>
    </citation>
    <scope>NUCLEOTIDE SEQUENCE [LARGE SCALE GENOMIC DNA]</scope>
    <source>
        <strain evidence="1 4">JGI-8</strain>
    </source>
</reference>
<accession>A0A0P1LSP8</accession>
<evidence type="ECO:0000313" key="4">
    <source>
        <dbReference type="Proteomes" id="UP000182200"/>
    </source>
</evidence>
<evidence type="ECO:0000313" key="2">
    <source>
        <dbReference type="EMBL" id="CUU06613.1"/>
    </source>
</evidence>
<gene>
    <name evidence="2" type="ORF">JGI4_01553</name>
    <name evidence="1" type="ORF">JGI8_00901</name>
</gene>
<dbReference type="InterPro" id="IPR011990">
    <property type="entry name" value="TPR-like_helical_dom_sf"/>
</dbReference>
<keyword evidence="4" id="KW-1185">Reference proteome</keyword>
<protein>
    <recommendedName>
        <fullName evidence="5">Tetratricopeptide repeat-containing protein</fullName>
    </recommendedName>
</protein>
<accession>A0A0P1LSU0</accession>
<dbReference type="SUPFAM" id="SSF48452">
    <property type="entry name" value="TPR-like"/>
    <property type="match status" value="1"/>
</dbReference>
<accession>A0A0N7MZR4</accession>
<dbReference type="RefSeq" id="WP_075426750.1">
    <property type="nucleotide sequence ID" value="NZ_CZVI01000009.1"/>
</dbReference>
<dbReference type="Proteomes" id="UP000182200">
    <property type="component" value="Unassembled WGS sequence"/>
</dbReference>
<evidence type="ECO:0000313" key="3">
    <source>
        <dbReference type="Proteomes" id="UP000182011"/>
    </source>
</evidence>
<accession>A0A0P1MLK8</accession>
<accession>A0A0P1LQ90</accession>
<evidence type="ECO:0008006" key="5">
    <source>
        <dbReference type="Google" id="ProtNLM"/>
    </source>
</evidence>
<accession>A0A0S4N6F4</accession>
<reference evidence="2 3" key="1">
    <citation type="submission" date="2015-11" db="EMBL/GenBank/DDBJ databases">
        <authorList>
            <person name="Zhang Y."/>
            <person name="Guo Z."/>
        </authorList>
    </citation>
    <scope>NUCLEOTIDE SEQUENCE [LARGE SCALE GENOMIC DNA]</scope>
    <source>
        <strain evidence="2">JGI-4</strain>
    </source>
</reference>
<accession>A0A0P1LS44</accession>
<dbReference type="Gene3D" id="1.25.40.10">
    <property type="entry name" value="Tetratricopeptide repeat domain"/>
    <property type="match status" value="1"/>
</dbReference>
<proteinExistence type="predicted"/>
<organism evidence="2 3">
    <name type="scientific">Candidatus Kryptonium thompsonii</name>
    <dbReference type="NCBI Taxonomy" id="1633631"/>
    <lineage>
        <taxon>Bacteria</taxon>
        <taxon>Pseudomonadati</taxon>
        <taxon>Candidatus Kryptoniota</taxon>
        <taxon>Candidatus Kryptonium</taxon>
    </lineage>
</organism>
<accession>A0A0P1LE86</accession>
<dbReference type="Proteomes" id="UP000182011">
    <property type="component" value="Unassembled WGS sequence"/>
</dbReference>